<organism evidence="3 4">
    <name type="scientific">Brevibacterium pityocampae</name>
    <dbReference type="NCBI Taxonomy" id="506594"/>
    <lineage>
        <taxon>Bacteria</taxon>
        <taxon>Bacillati</taxon>
        <taxon>Actinomycetota</taxon>
        <taxon>Actinomycetes</taxon>
        <taxon>Micrococcales</taxon>
        <taxon>Brevibacteriaceae</taxon>
        <taxon>Brevibacterium</taxon>
    </lineage>
</organism>
<evidence type="ECO:0000313" key="4">
    <source>
        <dbReference type="Proteomes" id="UP001500642"/>
    </source>
</evidence>
<dbReference type="PANTHER" id="PTHR12126:SF11">
    <property type="entry name" value="NADH DEHYDROGENASE [UBIQUINONE] 1 ALPHA SUBCOMPLEX SUBUNIT 9, MITOCHONDRIAL"/>
    <property type="match status" value="1"/>
</dbReference>
<dbReference type="InterPro" id="IPR051207">
    <property type="entry name" value="ComplexI_NDUFA9_subunit"/>
</dbReference>
<comment type="caution">
    <text evidence="3">The sequence shown here is derived from an EMBL/GenBank/DDBJ whole genome shotgun (WGS) entry which is preliminary data.</text>
</comment>
<dbReference type="RefSeq" id="WP_345030486.1">
    <property type="nucleotide sequence ID" value="NZ_BAABGL010000004.1"/>
</dbReference>
<dbReference type="Pfam" id="PF13460">
    <property type="entry name" value="NAD_binding_10"/>
    <property type="match status" value="1"/>
</dbReference>
<keyword evidence="4" id="KW-1185">Reference proteome</keyword>
<dbReference type="SUPFAM" id="SSF51735">
    <property type="entry name" value="NAD(P)-binding Rossmann-fold domains"/>
    <property type="match status" value="1"/>
</dbReference>
<accession>A0ABP8J8S9</accession>
<dbReference type="InterPro" id="IPR016040">
    <property type="entry name" value="NAD(P)-bd_dom"/>
</dbReference>
<reference evidence="4" key="1">
    <citation type="journal article" date="2019" name="Int. J. Syst. Evol. Microbiol.">
        <title>The Global Catalogue of Microorganisms (GCM) 10K type strain sequencing project: providing services to taxonomists for standard genome sequencing and annotation.</title>
        <authorList>
            <consortium name="The Broad Institute Genomics Platform"/>
            <consortium name="The Broad Institute Genome Sequencing Center for Infectious Disease"/>
            <person name="Wu L."/>
            <person name="Ma J."/>
        </authorList>
    </citation>
    <scope>NUCLEOTIDE SEQUENCE [LARGE SCALE GENOMIC DNA]</scope>
    <source>
        <strain evidence="4">JCM 17808</strain>
    </source>
</reference>
<feature type="compositionally biased region" description="Low complexity" evidence="1">
    <location>
        <begin position="311"/>
        <end position="327"/>
    </location>
</feature>
<evidence type="ECO:0000259" key="2">
    <source>
        <dbReference type="Pfam" id="PF13460"/>
    </source>
</evidence>
<sequence>MRVFVSGATGYLGSRLVPALLAAGHEVTAGARTPERLAEFPWAHLVRAAEFDVLRPDTMPAALTGCDAAVYLVHSMADRDFARIDATAATEFARAAEAAGVGQIVYQSGLVPADRPQVRTDLRTGASARTETRHSEHVRSRLEVEEILLAGAVPALSLRAAIIVGAGSTSFELVRRLTERLPAIPVPGWMHHWVQPIAVVDVLRALAWAIGSTRTGFIDIGGPDVMTYPDFIRLYASVAGLHRPHVPAGPVPAEAVGPAVARITGLPAPVVTALAHSVAEDMICTHPGADDWFSDAPRLDTASAIRRALSPTRTGTTPGGDPQTGADTDPRWAGGNVEIDGATRFRSTFGHVLPLDRARPGRLRFPRH</sequence>
<proteinExistence type="predicted"/>
<gene>
    <name evidence="3" type="ORF">GCM10023167_10470</name>
</gene>
<evidence type="ECO:0000313" key="3">
    <source>
        <dbReference type="EMBL" id="GAA4386985.1"/>
    </source>
</evidence>
<dbReference type="Gene3D" id="3.40.50.720">
    <property type="entry name" value="NAD(P)-binding Rossmann-like Domain"/>
    <property type="match status" value="1"/>
</dbReference>
<feature type="domain" description="NAD(P)-binding" evidence="2">
    <location>
        <begin position="7"/>
        <end position="113"/>
    </location>
</feature>
<protein>
    <recommendedName>
        <fullName evidence="2">NAD(P)-binding domain-containing protein</fullName>
    </recommendedName>
</protein>
<dbReference type="PANTHER" id="PTHR12126">
    <property type="entry name" value="NADH-UBIQUINONE OXIDOREDUCTASE 39 KDA SUBUNIT-RELATED"/>
    <property type="match status" value="1"/>
</dbReference>
<dbReference type="EMBL" id="BAABGL010000004">
    <property type="protein sequence ID" value="GAA4386985.1"/>
    <property type="molecule type" value="Genomic_DNA"/>
</dbReference>
<evidence type="ECO:0000256" key="1">
    <source>
        <dbReference type="SAM" id="MobiDB-lite"/>
    </source>
</evidence>
<feature type="region of interest" description="Disordered" evidence="1">
    <location>
        <begin position="307"/>
        <end position="334"/>
    </location>
</feature>
<name>A0ABP8J8S9_9MICO</name>
<dbReference type="InterPro" id="IPR036291">
    <property type="entry name" value="NAD(P)-bd_dom_sf"/>
</dbReference>
<dbReference type="Proteomes" id="UP001500642">
    <property type="component" value="Unassembled WGS sequence"/>
</dbReference>